<organism evidence="9 10">
    <name type="scientific">Miniimonas arenae</name>
    <dbReference type="NCBI Taxonomy" id="676201"/>
    <lineage>
        <taxon>Bacteria</taxon>
        <taxon>Bacillati</taxon>
        <taxon>Actinomycetota</taxon>
        <taxon>Actinomycetes</taxon>
        <taxon>Micrococcales</taxon>
        <taxon>Beutenbergiaceae</taxon>
        <taxon>Miniimonas</taxon>
    </lineage>
</organism>
<dbReference type="InterPro" id="IPR051679">
    <property type="entry name" value="DASS-Related_Transporters"/>
</dbReference>
<feature type="transmembrane region" description="Helical" evidence="7">
    <location>
        <begin position="579"/>
        <end position="600"/>
    </location>
</feature>
<keyword evidence="6 7" id="KW-0472">Membrane</keyword>
<dbReference type="GO" id="GO:0006813">
    <property type="term" value="P:potassium ion transport"/>
    <property type="evidence" value="ECO:0007669"/>
    <property type="project" value="InterPro"/>
</dbReference>
<dbReference type="SUPFAM" id="SSF116726">
    <property type="entry name" value="TrkA C-terminal domain-like"/>
    <property type="match status" value="1"/>
</dbReference>
<evidence type="ECO:0000259" key="8">
    <source>
        <dbReference type="PROSITE" id="PS51202"/>
    </source>
</evidence>
<feature type="transmembrane region" description="Helical" evidence="7">
    <location>
        <begin position="26"/>
        <end position="44"/>
    </location>
</feature>
<dbReference type="Gene3D" id="3.30.70.1450">
    <property type="entry name" value="Regulator of K+ conductance, C-terminal domain"/>
    <property type="match status" value="1"/>
</dbReference>
<dbReference type="AlphaFoldDB" id="A0A5C5BAG3"/>
<dbReference type="EMBL" id="VENP01000029">
    <property type="protein sequence ID" value="TNU73936.1"/>
    <property type="molecule type" value="Genomic_DNA"/>
</dbReference>
<dbReference type="OrthoDB" id="9809303at2"/>
<dbReference type="GO" id="GO:0005886">
    <property type="term" value="C:plasma membrane"/>
    <property type="evidence" value="ECO:0007669"/>
    <property type="project" value="TreeGrafter"/>
</dbReference>
<evidence type="ECO:0000313" key="9">
    <source>
        <dbReference type="EMBL" id="TNU73936.1"/>
    </source>
</evidence>
<gene>
    <name evidence="9" type="ORF">FH969_08775</name>
</gene>
<keyword evidence="10" id="KW-1185">Reference proteome</keyword>
<dbReference type="RefSeq" id="WP_139986997.1">
    <property type="nucleotide sequence ID" value="NZ_VENP01000029.1"/>
</dbReference>
<keyword evidence="5 7" id="KW-1133">Transmembrane helix</keyword>
<keyword evidence="3 7" id="KW-0812">Transmembrane</keyword>
<name>A0A5C5BAG3_9MICO</name>
<evidence type="ECO:0000256" key="7">
    <source>
        <dbReference type="SAM" id="Phobius"/>
    </source>
</evidence>
<dbReference type="InterPro" id="IPR006037">
    <property type="entry name" value="RCK_C"/>
</dbReference>
<evidence type="ECO:0000256" key="2">
    <source>
        <dbReference type="ARBA" id="ARBA00022448"/>
    </source>
</evidence>
<dbReference type="PANTHER" id="PTHR43652:SF2">
    <property type="entry name" value="BASIC AMINO ACID ANTIPORTER YFCC-RELATED"/>
    <property type="match status" value="1"/>
</dbReference>
<evidence type="ECO:0000256" key="4">
    <source>
        <dbReference type="ARBA" id="ARBA00022737"/>
    </source>
</evidence>
<dbReference type="PROSITE" id="PS51202">
    <property type="entry name" value="RCK_C"/>
    <property type="match status" value="1"/>
</dbReference>
<comment type="subcellular location">
    <subcellularLocation>
        <location evidence="1">Membrane</location>
        <topology evidence="1">Multi-pass membrane protein</topology>
    </subcellularLocation>
</comment>
<evidence type="ECO:0000313" key="10">
    <source>
        <dbReference type="Proteomes" id="UP000313849"/>
    </source>
</evidence>
<dbReference type="InterPro" id="IPR036721">
    <property type="entry name" value="RCK_C_sf"/>
</dbReference>
<dbReference type="GO" id="GO:0008324">
    <property type="term" value="F:monoatomic cation transmembrane transporter activity"/>
    <property type="evidence" value="ECO:0007669"/>
    <property type="project" value="InterPro"/>
</dbReference>
<dbReference type="Pfam" id="PF03600">
    <property type="entry name" value="CitMHS"/>
    <property type="match status" value="1"/>
</dbReference>
<feature type="transmembrane region" description="Helical" evidence="7">
    <location>
        <begin position="93"/>
        <end position="123"/>
    </location>
</feature>
<feature type="transmembrane region" description="Helical" evidence="7">
    <location>
        <begin position="498"/>
        <end position="531"/>
    </location>
</feature>
<dbReference type="Proteomes" id="UP000313849">
    <property type="component" value="Unassembled WGS sequence"/>
</dbReference>
<keyword evidence="2" id="KW-0813">Transport</keyword>
<keyword evidence="4" id="KW-0677">Repeat</keyword>
<comment type="caution">
    <text evidence="9">The sequence shown here is derived from an EMBL/GenBank/DDBJ whole genome shotgun (WGS) entry which is preliminary data.</text>
</comment>
<evidence type="ECO:0000256" key="1">
    <source>
        <dbReference type="ARBA" id="ARBA00004141"/>
    </source>
</evidence>
<feature type="transmembrane region" description="Helical" evidence="7">
    <location>
        <begin position="538"/>
        <end position="559"/>
    </location>
</feature>
<evidence type="ECO:0000256" key="5">
    <source>
        <dbReference type="ARBA" id="ARBA00022989"/>
    </source>
</evidence>
<reference evidence="9 10" key="1">
    <citation type="submission" date="2019-06" db="EMBL/GenBank/DDBJ databases">
        <title>Draft genome sequence of Miniimonas arenae KCTC 19750T isolated from sea sand.</title>
        <authorList>
            <person name="Park S.-J."/>
        </authorList>
    </citation>
    <scope>NUCLEOTIDE SEQUENCE [LARGE SCALE GENOMIC DNA]</scope>
    <source>
        <strain evidence="9 10">KCTC 19750</strain>
    </source>
</reference>
<evidence type="ECO:0000256" key="3">
    <source>
        <dbReference type="ARBA" id="ARBA00022692"/>
    </source>
</evidence>
<sequence>MSDAAVSLLVLAVSLALFIWNRLPVGLVAIITAVLLYLTGQVTAGEAVAGFGDPVVVFIATLFVVSEGLDSSGVTAWAGQQLVRRSGRSHSRLLVAAMAVTALLAAVVTPNGAAAAVLPVVVLAARRAGLLPAHLLMPVAFAASAGALLLLSGSPVNVIVSGELRELTGEPFGYAEFAVVGLPLVLVTIVVAVLGRRLVPARQPAEAVPDLSDHPATILGHYRLTEGTYRLRVPVAGDAIGFTPRGLLRLVEGASGVRLLGVQGGDAFPTKERRTLYAEDVLVVAGSPDGVAAVVRECGLEVVSRPSTRDLATLHGRDHGLAEVVVPPRSRLEGELMFPGIVLGGVEVLAVSRLGEELGLARTELAVGDMLLVRGRWADVEALAENPDLLVVDDPEAVRRQSVPLGATAWRALGALAVTVALLASGFATPAIAGLVGAGLMVALRVVTPQHAYRAVSWQTVVLIGGLIPLSTAIASSGAADLVAKGLLSLVSGADVRVLLAAIFVLTLVLGQVVSNAATVLIVVPIAVAVASDAGISLAPVLMLVAVAGATSFLTPIATPANLIVMGPAGYRFADYWRLGLALSVAWFVVAIVLIPIVWVP</sequence>
<dbReference type="InterPro" id="IPR004680">
    <property type="entry name" value="Cit_transptr-like_dom"/>
</dbReference>
<feature type="transmembrane region" description="Helical" evidence="7">
    <location>
        <begin position="172"/>
        <end position="194"/>
    </location>
</feature>
<feature type="domain" description="RCK C-terminal" evidence="8">
    <location>
        <begin position="309"/>
        <end position="389"/>
    </location>
</feature>
<accession>A0A5C5BAG3</accession>
<protein>
    <submittedName>
        <fullName evidence="9">TRAP transporter large permease subunit</fullName>
    </submittedName>
</protein>
<feature type="transmembrane region" description="Helical" evidence="7">
    <location>
        <begin position="135"/>
        <end position="160"/>
    </location>
</feature>
<dbReference type="PANTHER" id="PTHR43652">
    <property type="entry name" value="BASIC AMINO ACID ANTIPORTER YFCC-RELATED"/>
    <property type="match status" value="1"/>
</dbReference>
<proteinExistence type="predicted"/>
<feature type="transmembrane region" description="Helical" evidence="7">
    <location>
        <begin position="460"/>
        <end position="478"/>
    </location>
</feature>
<evidence type="ECO:0000256" key="6">
    <source>
        <dbReference type="ARBA" id="ARBA00023136"/>
    </source>
</evidence>